<keyword evidence="6 8" id="KW-1133">Transmembrane helix</keyword>
<feature type="transmembrane region" description="Helical" evidence="8">
    <location>
        <begin position="204"/>
        <end position="224"/>
    </location>
</feature>
<feature type="transmembrane region" description="Helical" evidence="8">
    <location>
        <begin position="28"/>
        <end position="51"/>
    </location>
</feature>
<evidence type="ECO:0000256" key="5">
    <source>
        <dbReference type="ARBA" id="ARBA00022692"/>
    </source>
</evidence>
<comment type="pathway">
    <text evidence="2 8">Glycolipid biosynthesis; glycosylphosphatidylinositol-anchor biosynthesis.</text>
</comment>
<feature type="transmembrane region" description="Helical" evidence="8">
    <location>
        <begin position="398"/>
        <end position="416"/>
    </location>
</feature>
<dbReference type="OrthoDB" id="15270at2759"/>
<keyword evidence="10" id="KW-1185">Reference proteome</keyword>
<dbReference type="PANTHER" id="PTHR20661:SF0">
    <property type="entry name" value="PHOSPHATIDYLINOSITOL-GLYCAN BIOSYNTHESIS CLASS W PROTEIN"/>
    <property type="match status" value="1"/>
</dbReference>
<gene>
    <name evidence="9" type="ORF">BCR42DRAFT_427339</name>
</gene>
<keyword evidence="4 8" id="KW-0337">GPI-anchor biosynthesis</keyword>
<keyword evidence="8" id="KW-0808">Transferase</keyword>
<feature type="transmembrane region" description="Helical" evidence="8">
    <location>
        <begin position="63"/>
        <end position="96"/>
    </location>
</feature>
<dbReference type="GO" id="GO:0006506">
    <property type="term" value="P:GPI anchor biosynthetic process"/>
    <property type="evidence" value="ECO:0007669"/>
    <property type="project" value="UniProtKB-UniPathway"/>
</dbReference>
<proteinExistence type="inferred from homology"/>
<evidence type="ECO:0000256" key="4">
    <source>
        <dbReference type="ARBA" id="ARBA00022502"/>
    </source>
</evidence>
<dbReference type="AlphaFoldDB" id="A0A1X2I165"/>
<dbReference type="GO" id="GO:0005789">
    <property type="term" value="C:endoplasmic reticulum membrane"/>
    <property type="evidence" value="ECO:0007669"/>
    <property type="project" value="UniProtKB-SubCell"/>
</dbReference>
<evidence type="ECO:0000256" key="1">
    <source>
        <dbReference type="ARBA" id="ARBA00004141"/>
    </source>
</evidence>
<evidence type="ECO:0000256" key="7">
    <source>
        <dbReference type="ARBA" id="ARBA00023136"/>
    </source>
</evidence>
<evidence type="ECO:0000256" key="6">
    <source>
        <dbReference type="ARBA" id="ARBA00022989"/>
    </source>
</evidence>
<feature type="transmembrane region" description="Helical" evidence="8">
    <location>
        <begin position="239"/>
        <end position="258"/>
    </location>
</feature>
<sequence length="492" mass="53425">MHPTSALEYKQAKEAWVSDCTGGSIMEVMLLASSCVISHGLWLALVNAGMLPPSWVNGYMVPLVIYVVPAVLIETIAADASVQVLLGVLFLTLNVVYRTPTMQRLHALQQQAAASSSTSSTSSPTINTPNTKSYYKSYLTVYRAATMILTCIAILAVDFPVFPRRFAKVETFGTSLMDVGVGSFVFSSGIVASRSYTTPHGNSMWTALRSSIPLLVLGGARLVLTRGVDYQLHSSEYGLHWNFFITLGLLAPFVALLPKRNLVPFGYLGFMVLGTYQVLLWRYGLQTWVLQAPRVDLISANKEGIASFLGYLGIFLLGVDNGMLLFTDPSAPAPAASPALSSSDKTKAHTPSAAPVNKTSVVVKLSVRCVLYWLSLAACYLIMEKDHVVSRRLANFPYAMWVVAFNLTLLTALMCVEQQISESPQAPALLTSINANGLATFLVANVMTGVVNLSMQTLYASTISSMLVLAGYMVAVTLFPWILAKYNIRIKL</sequence>
<comment type="caution">
    <text evidence="9">The sequence shown here is derived from an EMBL/GenBank/DDBJ whole genome shotgun (WGS) entry which is preliminary data.</text>
</comment>
<name>A0A1X2I165_9FUNG</name>
<dbReference type="Pfam" id="PF06423">
    <property type="entry name" value="GWT1"/>
    <property type="match status" value="1"/>
</dbReference>
<evidence type="ECO:0000256" key="3">
    <source>
        <dbReference type="ARBA" id="ARBA00007559"/>
    </source>
</evidence>
<evidence type="ECO:0000313" key="9">
    <source>
        <dbReference type="EMBL" id="ORZ06220.1"/>
    </source>
</evidence>
<dbReference type="PIRSF" id="PIRSF017321">
    <property type="entry name" value="GWT1"/>
    <property type="match status" value="1"/>
</dbReference>
<dbReference type="EC" id="2.3.-.-" evidence="8"/>
<evidence type="ECO:0000256" key="2">
    <source>
        <dbReference type="ARBA" id="ARBA00004687"/>
    </source>
</evidence>
<keyword evidence="7 8" id="KW-0472">Membrane</keyword>
<keyword evidence="8" id="KW-0256">Endoplasmic reticulum</keyword>
<feature type="transmembrane region" description="Helical" evidence="8">
    <location>
        <begin position="463"/>
        <end position="484"/>
    </location>
</feature>
<dbReference type="EMBL" id="MCGE01000040">
    <property type="protein sequence ID" value="ORZ06220.1"/>
    <property type="molecule type" value="Genomic_DNA"/>
</dbReference>
<comment type="similarity">
    <text evidence="3 8">Belongs to the PIGW family.</text>
</comment>
<keyword evidence="5 8" id="KW-0812">Transmembrane</keyword>
<dbReference type="UniPathway" id="UPA00196"/>
<keyword evidence="8" id="KW-0012">Acyltransferase</keyword>
<dbReference type="InterPro" id="IPR009447">
    <property type="entry name" value="PIGW/GWT1"/>
</dbReference>
<dbReference type="STRING" id="90262.A0A1X2I165"/>
<comment type="subcellular location">
    <subcellularLocation>
        <location evidence="8">Endoplasmic reticulum membrane</location>
        <topology evidence="8">Multi-pass membrane protein</topology>
    </subcellularLocation>
    <subcellularLocation>
        <location evidence="1">Membrane</location>
        <topology evidence="1">Multi-pass membrane protein</topology>
    </subcellularLocation>
</comment>
<feature type="transmembrane region" description="Helical" evidence="8">
    <location>
        <begin position="305"/>
        <end position="326"/>
    </location>
</feature>
<dbReference type="GO" id="GO:0032216">
    <property type="term" value="F:glucosaminyl-phosphatidylinositol O-acyltransferase activity"/>
    <property type="evidence" value="ECO:0007669"/>
    <property type="project" value="TreeGrafter"/>
</dbReference>
<feature type="transmembrane region" description="Helical" evidence="8">
    <location>
        <begin position="141"/>
        <end position="162"/>
    </location>
</feature>
<comment type="function">
    <text evidence="8">A acetyltransferase, which acetylates the inositol ring of phosphatidylinositol during biosynthesis of GPI-anchor.</text>
</comment>
<dbReference type="PANTHER" id="PTHR20661">
    <property type="entry name" value="PHOSPHATIDYLINOSITOL-GLYCAN BIOSYNTHESIS CLASS W PROTEIN"/>
    <property type="match status" value="1"/>
</dbReference>
<reference evidence="9 10" key="1">
    <citation type="submission" date="2016-07" db="EMBL/GenBank/DDBJ databases">
        <title>Pervasive Adenine N6-methylation of Active Genes in Fungi.</title>
        <authorList>
            <consortium name="DOE Joint Genome Institute"/>
            <person name="Mondo S.J."/>
            <person name="Dannebaum R.O."/>
            <person name="Kuo R.C."/>
            <person name="Labutti K."/>
            <person name="Haridas S."/>
            <person name="Kuo A."/>
            <person name="Salamov A."/>
            <person name="Ahrendt S.R."/>
            <person name="Lipzen A."/>
            <person name="Sullivan W."/>
            <person name="Andreopoulos W.B."/>
            <person name="Clum A."/>
            <person name="Lindquist E."/>
            <person name="Daum C."/>
            <person name="Ramamoorthy G.K."/>
            <person name="Gryganskyi A."/>
            <person name="Culley D."/>
            <person name="Magnuson J.K."/>
            <person name="James T.Y."/>
            <person name="O'Malley M.A."/>
            <person name="Stajich J.E."/>
            <person name="Spatafora J.W."/>
            <person name="Visel A."/>
            <person name="Grigoriev I.V."/>
        </authorList>
    </citation>
    <scope>NUCLEOTIDE SEQUENCE [LARGE SCALE GENOMIC DNA]</scope>
    <source>
        <strain evidence="9 10">NRRL 1336</strain>
    </source>
</reference>
<feature type="transmembrane region" description="Helical" evidence="8">
    <location>
        <begin position="365"/>
        <end position="383"/>
    </location>
</feature>
<feature type="transmembrane region" description="Helical" evidence="8">
    <location>
        <begin position="428"/>
        <end position="451"/>
    </location>
</feature>
<accession>A0A1X2I165</accession>
<dbReference type="Proteomes" id="UP000193560">
    <property type="component" value="Unassembled WGS sequence"/>
</dbReference>
<protein>
    <recommendedName>
        <fullName evidence="8">GPI-anchored wall transfer protein</fullName>
        <ecNumber evidence="8">2.3.-.-</ecNumber>
    </recommendedName>
</protein>
<feature type="transmembrane region" description="Helical" evidence="8">
    <location>
        <begin position="265"/>
        <end position="285"/>
    </location>
</feature>
<feature type="transmembrane region" description="Helical" evidence="8">
    <location>
        <begin position="174"/>
        <end position="192"/>
    </location>
</feature>
<dbReference type="GO" id="GO:0072659">
    <property type="term" value="P:protein localization to plasma membrane"/>
    <property type="evidence" value="ECO:0007669"/>
    <property type="project" value="TreeGrafter"/>
</dbReference>
<evidence type="ECO:0000256" key="8">
    <source>
        <dbReference type="RuleBase" id="RU280819"/>
    </source>
</evidence>
<evidence type="ECO:0000313" key="10">
    <source>
        <dbReference type="Proteomes" id="UP000193560"/>
    </source>
</evidence>
<organism evidence="9 10">
    <name type="scientific">Absidia repens</name>
    <dbReference type="NCBI Taxonomy" id="90262"/>
    <lineage>
        <taxon>Eukaryota</taxon>
        <taxon>Fungi</taxon>
        <taxon>Fungi incertae sedis</taxon>
        <taxon>Mucoromycota</taxon>
        <taxon>Mucoromycotina</taxon>
        <taxon>Mucoromycetes</taxon>
        <taxon>Mucorales</taxon>
        <taxon>Cunninghamellaceae</taxon>
        <taxon>Absidia</taxon>
    </lineage>
</organism>